<gene>
    <name evidence="1" type="ORF">NCTC9183_03825</name>
</gene>
<protein>
    <submittedName>
        <fullName evidence="1">Uncharacterized protein</fullName>
    </submittedName>
</protein>
<evidence type="ECO:0000313" key="1">
    <source>
        <dbReference type="EMBL" id="VTM56022.1"/>
    </source>
</evidence>
<name>A0A4P0Y6E4_KLEPN</name>
<accession>A0A4P0Y6E4</accession>
<organism evidence="1">
    <name type="scientific">Klebsiella pneumoniae</name>
    <dbReference type="NCBI Taxonomy" id="573"/>
    <lineage>
        <taxon>Bacteria</taxon>
        <taxon>Pseudomonadati</taxon>
        <taxon>Pseudomonadota</taxon>
        <taxon>Gammaproteobacteria</taxon>
        <taxon>Enterobacterales</taxon>
        <taxon>Enterobacteriaceae</taxon>
        <taxon>Klebsiella/Raoultella group</taxon>
        <taxon>Klebsiella</taxon>
        <taxon>Klebsiella pneumoniae complex</taxon>
    </lineage>
</organism>
<proteinExistence type="predicted"/>
<dbReference type="EMBL" id="CABDVL010000003">
    <property type="protein sequence ID" value="VTM56022.1"/>
    <property type="molecule type" value="Genomic_DNA"/>
</dbReference>
<sequence>MPTKVPMKVHKRGVSARTTNAFIVSGKVRTVTLVADLWPNVPVNSPMAFCRRSGKGLLMYLPRHNEHDG</sequence>
<reference evidence="1" key="1">
    <citation type="submission" date="2019-04" db="EMBL/GenBank/DDBJ databases">
        <authorList>
            <consortium name="Pathogen Informatics"/>
        </authorList>
    </citation>
    <scope>NUCLEOTIDE SEQUENCE</scope>
    <source>
        <strain evidence="1">NCTC9183</strain>
    </source>
</reference>
<dbReference type="Proteomes" id="UP000507695">
    <property type="component" value="Unassembled WGS sequence"/>
</dbReference>
<dbReference type="AlphaFoldDB" id="A0A4P0Y6E4"/>